<sequence length="275" mass="29989">MKKQYFLLTLAWLLFAVSGCKDDYRSVVLFEGAEPIYQVGTCDNLVSSLAFFLSETEGETVLGIDGGDGAYTLTNEHESVASVTFAGDSNGYRRISIQPLAAGETVVRVMDGSGSGAQLRITVKERREYKMSKQGFEYGISGDAPVELLGKVSEELSGRSWLEDSGYYVLIPDKGSSYYLDKGVLEIYPTGKEDAPLTGSYETVPMAGEDGDVHALWRFTYDGEQRIFTRSLAGSDGVATAICVLAENVTPFCSPGLLPEGVTVIYREHFLLKLE</sequence>
<reference evidence="1 2" key="1">
    <citation type="journal article" date="2016" name="BMC Genomics">
        <title>Type VI secretion systems of human gut Bacteroidales segregate into three genetic architectures, two of which are contained on mobile genetic elements.</title>
        <authorList>
            <person name="Coyne M.J."/>
            <person name="Roelofs K.G."/>
            <person name="Comstock L.E."/>
        </authorList>
    </citation>
    <scope>NUCLEOTIDE SEQUENCE [LARGE SCALE GENOMIC DNA]</scope>
    <source>
        <strain evidence="1 2">CL09T03C01</strain>
    </source>
</reference>
<protein>
    <submittedName>
        <fullName evidence="1">Uncharacterized protein</fullName>
    </submittedName>
</protein>
<proteinExistence type="predicted"/>
<keyword evidence="2" id="KW-1185">Reference proteome</keyword>
<dbReference type="Proteomes" id="UP000056419">
    <property type="component" value="Unassembled WGS sequence"/>
</dbReference>
<comment type="caution">
    <text evidence="1">The sequence shown here is derived from an EMBL/GenBank/DDBJ whole genome shotgun (WGS) entry which is preliminary data.</text>
</comment>
<evidence type="ECO:0000313" key="2">
    <source>
        <dbReference type="Proteomes" id="UP000056419"/>
    </source>
</evidence>
<dbReference type="PROSITE" id="PS51257">
    <property type="entry name" value="PROKAR_LIPOPROTEIN"/>
    <property type="match status" value="1"/>
</dbReference>
<dbReference type="PATRIC" id="fig|46506.5.peg.843"/>
<dbReference type="AlphaFoldDB" id="A0A108TAS7"/>
<dbReference type="EMBL" id="LRGC01000003">
    <property type="protein sequence ID" value="KWR56475.1"/>
    <property type="molecule type" value="Genomic_DNA"/>
</dbReference>
<dbReference type="STRING" id="46506.AA415_00783"/>
<gene>
    <name evidence="1" type="ORF">AA415_00783</name>
</gene>
<dbReference type="RefSeq" id="WP_060385338.1">
    <property type="nucleotide sequence ID" value="NZ_LRGC01000003.1"/>
</dbReference>
<accession>A0A108TAS7</accession>
<evidence type="ECO:0000313" key="1">
    <source>
        <dbReference type="EMBL" id="KWR56475.1"/>
    </source>
</evidence>
<organism evidence="1 2">
    <name type="scientific">Bacteroides stercoris</name>
    <dbReference type="NCBI Taxonomy" id="46506"/>
    <lineage>
        <taxon>Bacteria</taxon>
        <taxon>Pseudomonadati</taxon>
        <taxon>Bacteroidota</taxon>
        <taxon>Bacteroidia</taxon>
        <taxon>Bacteroidales</taxon>
        <taxon>Bacteroidaceae</taxon>
        <taxon>Bacteroides</taxon>
    </lineage>
</organism>
<name>A0A108TAS7_BACSE</name>